<name>A0A7H8NH26_9ACTN</name>
<protein>
    <submittedName>
        <fullName evidence="8">MFS transporter</fullName>
    </submittedName>
</protein>
<accession>A0A7H8NH26</accession>
<evidence type="ECO:0000313" key="9">
    <source>
        <dbReference type="Proteomes" id="UP000509303"/>
    </source>
</evidence>
<dbReference type="RefSeq" id="WP_176165517.1">
    <property type="nucleotide sequence ID" value="NZ_CP054929.1"/>
</dbReference>
<dbReference type="GO" id="GO:0005886">
    <property type="term" value="C:plasma membrane"/>
    <property type="evidence" value="ECO:0007669"/>
    <property type="project" value="UniProtKB-SubCell"/>
</dbReference>
<evidence type="ECO:0000256" key="2">
    <source>
        <dbReference type="ARBA" id="ARBA00022475"/>
    </source>
</evidence>
<proteinExistence type="predicted"/>
<dbReference type="AlphaFoldDB" id="A0A7H8NH26"/>
<feature type="transmembrane region" description="Helical" evidence="6">
    <location>
        <begin position="351"/>
        <end position="371"/>
    </location>
</feature>
<evidence type="ECO:0000313" key="8">
    <source>
        <dbReference type="EMBL" id="QKW53813.1"/>
    </source>
</evidence>
<feature type="transmembrane region" description="Helical" evidence="6">
    <location>
        <begin position="92"/>
        <end position="110"/>
    </location>
</feature>
<dbReference type="EMBL" id="CP054929">
    <property type="protein sequence ID" value="QKW53813.1"/>
    <property type="molecule type" value="Genomic_DNA"/>
</dbReference>
<dbReference type="CDD" id="cd17324">
    <property type="entry name" value="MFS_NepI_like"/>
    <property type="match status" value="1"/>
</dbReference>
<evidence type="ECO:0000259" key="7">
    <source>
        <dbReference type="PROSITE" id="PS50850"/>
    </source>
</evidence>
<evidence type="ECO:0000256" key="1">
    <source>
        <dbReference type="ARBA" id="ARBA00004651"/>
    </source>
</evidence>
<dbReference type="SUPFAM" id="SSF103473">
    <property type="entry name" value="MFS general substrate transporter"/>
    <property type="match status" value="1"/>
</dbReference>
<dbReference type="PANTHER" id="PTHR43124:SF10">
    <property type="entry name" value="PURINE EFFLUX PUMP PBUE"/>
    <property type="match status" value="1"/>
</dbReference>
<dbReference type="PROSITE" id="PS50850">
    <property type="entry name" value="MFS"/>
    <property type="match status" value="1"/>
</dbReference>
<feature type="transmembrane region" description="Helical" evidence="6">
    <location>
        <begin position="151"/>
        <end position="169"/>
    </location>
</feature>
<keyword evidence="5 6" id="KW-0472">Membrane</keyword>
<feature type="transmembrane region" description="Helical" evidence="6">
    <location>
        <begin position="181"/>
        <end position="201"/>
    </location>
</feature>
<feature type="transmembrane region" description="Helical" evidence="6">
    <location>
        <begin position="288"/>
        <end position="307"/>
    </location>
</feature>
<keyword evidence="4 6" id="KW-1133">Transmembrane helix</keyword>
<dbReference type="Pfam" id="PF07690">
    <property type="entry name" value="MFS_1"/>
    <property type="match status" value="1"/>
</dbReference>
<feature type="domain" description="Major facilitator superfamily (MFS) profile" evidence="7">
    <location>
        <begin position="26"/>
        <end position="403"/>
    </location>
</feature>
<dbReference type="InterPro" id="IPR011701">
    <property type="entry name" value="MFS"/>
</dbReference>
<feature type="transmembrane region" description="Helical" evidence="6">
    <location>
        <begin position="60"/>
        <end position="80"/>
    </location>
</feature>
<keyword evidence="2" id="KW-1003">Cell membrane</keyword>
<evidence type="ECO:0000256" key="5">
    <source>
        <dbReference type="ARBA" id="ARBA00023136"/>
    </source>
</evidence>
<dbReference type="InterPro" id="IPR050189">
    <property type="entry name" value="MFS_Efflux_Transporters"/>
</dbReference>
<dbReference type="InterPro" id="IPR036259">
    <property type="entry name" value="MFS_trans_sf"/>
</dbReference>
<feature type="transmembrane region" description="Helical" evidence="6">
    <location>
        <begin position="377"/>
        <end position="397"/>
    </location>
</feature>
<feature type="transmembrane region" description="Helical" evidence="6">
    <location>
        <begin position="313"/>
        <end position="330"/>
    </location>
</feature>
<dbReference type="Proteomes" id="UP000509303">
    <property type="component" value="Chromosome"/>
</dbReference>
<feature type="transmembrane region" description="Helical" evidence="6">
    <location>
        <begin position="258"/>
        <end position="276"/>
    </location>
</feature>
<reference evidence="8 9" key="1">
    <citation type="submission" date="2020-06" db="EMBL/GenBank/DDBJ databases">
        <title>Genome mining for natural products.</title>
        <authorList>
            <person name="Zhang B."/>
            <person name="Shi J."/>
            <person name="Ge H."/>
        </authorList>
    </citation>
    <scope>NUCLEOTIDE SEQUENCE [LARGE SCALE GENOMIC DNA]</scope>
    <source>
        <strain evidence="8 9">NA00687</strain>
    </source>
</reference>
<dbReference type="Gene3D" id="1.20.1250.20">
    <property type="entry name" value="MFS general substrate transporter like domains"/>
    <property type="match status" value="1"/>
</dbReference>
<dbReference type="PANTHER" id="PTHR43124">
    <property type="entry name" value="PURINE EFFLUX PUMP PBUE"/>
    <property type="match status" value="1"/>
</dbReference>
<feature type="transmembrane region" description="Helical" evidence="6">
    <location>
        <begin position="24"/>
        <end position="48"/>
    </location>
</feature>
<keyword evidence="3 6" id="KW-0812">Transmembrane</keyword>
<evidence type="ECO:0000256" key="4">
    <source>
        <dbReference type="ARBA" id="ARBA00022989"/>
    </source>
</evidence>
<sequence length="413" mass="40868">MSDVSVSVEGAPATGAGRAGGGGLAATCVLALGTFAVGTDAFVVAGFLPDMARSLHVSSATAGQSITVFAAAYAALSPVLATLTAPLSRRTLLVGALVVLGLANLGSALAPDFRTLMLSRVLAAAGAAVYTPGAGAVSAALVRPELRARSLAVVVGGLTVATALGVPLGQVASGALGWRGALGLVAALCLAVAAGVAWIMPSLPGSPRVPLRARLTVLRQPAVLAVLPLTVFGMGASYTVYAYSVEALDAVGVADSRHVWMLFLYGLGAVLGNLASGFGTDRWGSARVLTTGYLTMAISLGGLGWLASAHSPQPVLVGLVMVGWGASTWCQTPAQQHRLIAAAPREAPLVVSLNSSCVYLGIGLGTLVGGATLPTGVGTVCAIASGVAVVALTFSLATARAPGASATAPRGER</sequence>
<comment type="subcellular location">
    <subcellularLocation>
        <location evidence="1">Cell membrane</location>
        <topology evidence="1">Multi-pass membrane protein</topology>
    </subcellularLocation>
</comment>
<gene>
    <name evidence="8" type="ORF">HUT08_34430</name>
</gene>
<organism evidence="8 9">
    <name type="scientific">Streptomyces buecherae</name>
    <dbReference type="NCBI Taxonomy" id="2763006"/>
    <lineage>
        <taxon>Bacteria</taxon>
        <taxon>Bacillati</taxon>
        <taxon>Actinomycetota</taxon>
        <taxon>Actinomycetes</taxon>
        <taxon>Kitasatosporales</taxon>
        <taxon>Streptomycetaceae</taxon>
        <taxon>Streptomyces</taxon>
    </lineage>
</organism>
<evidence type="ECO:0000256" key="3">
    <source>
        <dbReference type="ARBA" id="ARBA00022692"/>
    </source>
</evidence>
<feature type="transmembrane region" description="Helical" evidence="6">
    <location>
        <begin position="222"/>
        <end position="243"/>
    </location>
</feature>
<dbReference type="InterPro" id="IPR020846">
    <property type="entry name" value="MFS_dom"/>
</dbReference>
<dbReference type="GO" id="GO:0022857">
    <property type="term" value="F:transmembrane transporter activity"/>
    <property type="evidence" value="ECO:0007669"/>
    <property type="project" value="InterPro"/>
</dbReference>
<keyword evidence="9" id="KW-1185">Reference proteome</keyword>
<evidence type="ECO:0000256" key="6">
    <source>
        <dbReference type="SAM" id="Phobius"/>
    </source>
</evidence>
<feature type="transmembrane region" description="Helical" evidence="6">
    <location>
        <begin position="122"/>
        <end position="142"/>
    </location>
</feature>